<organism evidence="1 2">
    <name type="scientific">Dreissena polymorpha</name>
    <name type="common">Zebra mussel</name>
    <name type="synonym">Mytilus polymorpha</name>
    <dbReference type="NCBI Taxonomy" id="45954"/>
    <lineage>
        <taxon>Eukaryota</taxon>
        <taxon>Metazoa</taxon>
        <taxon>Spiralia</taxon>
        <taxon>Lophotrochozoa</taxon>
        <taxon>Mollusca</taxon>
        <taxon>Bivalvia</taxon>
        <taxon>Autobranchia</taxon>
        <taxon>Heteroconchia</taxon>
        <taxon>Euheterodonta</taxon>
        <taxon>Imparidentia</taxon>
        <taxon>Neoheterodontei</taxon>
        <taxon>Myida</taxon>
        <taxon>Dreissenoidea</taxon>
        <taxon>Dreissenidae</taxon>
        <taxon>Dreissena</taxon>
    </lineage>
</organism>
<gene>
    <name evidence="1" type="ORF">DPMN_156949</name>
</gene>
<evidence type="ECO:0000313" key="2">
    <source>
        <dbReference type="Proteomes" id="UP000828390"/>
    </source>
</evidence>
<evidence type="ECO:0000313" key="1">
    <source>
        <dbReference type="EMBL" id="KAH3803247.1"/>
    </source>
</evidence>
<reference evidence="1" key="2">
    <citation type="submission" date="2020-11" db="EMBL/GenBank/DDBJ databases">
        <authorList>
            <person name="McCartney M.A."/>
            <person name="Auch B."/>
            <person name="Kono T."/>
            <person name="Mallez S."/>
            <person name="Becker A."/>
            <person name="Gohl D.M."/>
            <person name="Silverstein K.A.T."/>
            <person name="Koren S."/>
            <person name="Bechman K.B."/>
            <person name="Herman A."/>
            <person name="Abrahante J.E."/>
            <person name="Garbe J."/>
        </authorList>
    </citation>
    <scope>NUCLEOTIDE SEQUENCE</scope>
    <source>
        <strain evidence="1">Duluth1</strain>
        <tissue evidence="1">Whole animal</tissue>
    </source>
</reference>
<proteinExistence type="predicted"/>
<keyword evidence="2" id="KW-1185">Reference proteome</keyword>
<accession>A0A9D4FRL0</accession>
<protein>
    <submittedName>
        <fullName evidence="1">Uncharacterized protein</fullName>
    </submittedName>
</protein>
<dbReference type="EMBL" id="JAIWYP010000007">
    <property type="protein sequence ID" value="KAH3803247.1"/>
    <property type="molecule type" value="Genomic_DNA"/>
</dbReference>
<dbReference type="Proteomes" id="UP000828390">
    <property type="component" value="Unassembled WGS sequence"/>
</dbReference>
<name>A0A9D4FRL0_DREPO</name>
<reference evidence="1" key="1">
    <citation type="journal article" date="2019" name="bioRxiv">
        <title>The Genome of the Zebra Mussel, Dreissena polymorpha: A Resource for Invasive Species Research.</title>
        <authorList>
            <person name="McCartney M.A."/>
            <person name="Auch B."/>
            <person name="Kono T."/>
            <person name="Mallez S."/>
            <person name="Zhang Y."/>
            <person name="Obille A."/>
            <person name="Becker A."/>
            <person name="Abrahante J.E."/>
            <person name="Garbe J."/>
            <person name="Badalamenti J.P."/>
            <person name="Herman A."/>
            <person name="Mangelson H."/>
            <person name="Liachko I."/>
            <person name="Sullivan S."/>
            <person name="Sone E.D."/>
            <person name="Koren S."/>
            <person name="Silverstein K.A.T."/>
            <person name="Beckman K.B."/>
            <person name="Gohl D.M."/>
        </authorList>
    </citation>
    <scope>NUCLEOTIDE SEQUENCE</scope>
    <source>
        <strain evidence="1">Duluth1</strain>
        <tissue evidence="1">Whole animal</tissue>
    </source>
</reference>
<dbReference type="AlphaFoldDB" id="A0A9D4FRL0"/>
<sequence length="75" mass="8654">MQHRQKNTARMAKPVMRPILAGVHQHGAKNLHPGAGEEVLEQRRNNIYQEPVFVKHLTTNLRYGAFFKDFINCKA</sequence>
<comment type="caution">
    <text evidence="1">The sequence shown here is derived from an EMBL/GenBank/DDBJ whole genome shotgun (WGS) entry which is preliminary data.</text>
</comment>